<dbReference type="PANTHER" id="PTHR48438:SF1">
    <property type="entry name" value="ALPHA-(1,3)-FUCOSYLTRANSFERASE C-RELATED"/>
    <property type="match status" value="1"/>
</dbReference>
<feature type="domain" description="Fucosyltransferase C-terminal" evidence="13">
    <location>
        <begin position="165"/>
        <end position="346"/>
    </location>
</feature>
<dbReference type="InterPro" id="IPR031481">
    <property type="entry name" value="Glyco_tran_10_N"/>
</dbReference>
<keyword evidence="9 12" id="KW-0333">Golgi apparatus</keyword>
<keyword evidence="11" id="KW-0325">Glycoprotein</keyword>
<dbReference type="GO" id="GO:0032580">
    <property type="term" value="C:Golgi cisterna membrane"/>
    <property type="evidence" value="ECO:0007669"/>
    <property type="project" value="UniProtKB-SubCell"/>
</dbReference>
<dbReference type="Gene3D" id="3.40.50.11660">
    <property type="entry name" value="Glycosyl transferase family 10, C-terminal domain"/>
    <property type="match status" value="1"/>
</dbReference>
<keyword evidence="10 12" id="KW-0472">Membrane</keyword>
<name>A0A0N5ATZ6_9BILA</name>
<keyword evidence="7" id="KW-0735">Signal-anchor</keyword>
<evidence type="ECO:0000313" key="16">
    <source>
        <dbReference type="WBParaSite" id="SMUV_0000831701-mRNA-1"/>
    </source>
</evidence>
<keyword evidence="5 12" id="KW-0808">Transferase</keyword>
<evidence type="ECO:0000256" key="4">
    <source>
        <dbReference type="ARBA" id="ARBA00022676"/>
    </source>
</evidence>
<feature type="transmembrane region" description="Helical" evidence="12">
    <location>
        <begin position="20"/>
        <end position="42"/>
    </location>
</feature>
<evidence type="ECO:0000259" key="13">
    <source>
        <dbReference type="Pfam" id="PF00852"/>
    </source>
</evidence>
<evidence type="ECO:0000256" key="9">
    <source>
        <dbReference type="ARBA" id="ARBA00023034"/>
    </source>
</evidence>
<dbReference type="EC" id="2.4.1.-" evidence="12"/>
<keyword evidence="15" id="KW-1185">Reference proteome</keyword>
<feature type="domain" description="Fucosyltransferase N-terminal" evidence="14">
    <location>
        <begin position="50"/>
        <end position="143"/>
    </location>
</feature>
<evidence type="ECO:0000256" key="2">
    <source>
        <dbReference type="ARBA" id="ARBA00004922"/>
    </source>
</evidence>
<comment type="pathway">
    <text evidence="2">Protein modification; protein glycosylation.</text>
</comment>
<dbReference type="InterPro" id="IPR055270">
    <property type="entry name" value="Glyco_tran_10_C"/>
</dbReference>
<evidence type="ECO:0000256" key="7">
    <source>
        <dbReference type="ARBA" id="ARBA00022968"/>
    </source>
</evidence>
<keyword evidence="8 12" id="KW-1133">Transmembrane helix</keyword>
<organism evidence="15 16">
    <name type="scientific">Syphacia muris</name>
    <dbReference type="NCBI Taxonomy" id="451379"/>
    <lineage>
        <taxon>Eukaryota</taxon>
        <taxon>Metazoa</taxon>
        <taxon>Ecdysozoa</taxon>
        <taxon>Nematoda</taxon>
        <taxon>Chromadorea</taxon>
        <taxon>Rhabditida</taxon>
        <taxon>Spirurina</taxon>
        <taxon>Oxyuridomorpha</taxon>
        <taxon>Oxyuroidea</taxon>
        <taxon>Oxyuridae</taxon>
        <taxon>Syphacia</taxon>
    </lineage>
</organism>
<dbReference type="UniPathway" id="UPA00378"/>
<evidence type="ECO:0000256" key="1">
    <source>
        <dbReference type="ARBA" id="ARBA00004447"/>
    </source>
</evidence>
<evidence type="ECO:0000256" key="11">
    <source>
        <dbReference type="ARBA" id="ARBA00023180"/>
    </source>
</evidence>
<evidence type="ECO:0000256" key="3">
    <source>
        <dbReference type="ARBA" id="ARBA00008919"/>
    </source>
</evidence>
<evidence type="ECO:0000313" key="15">
    <source>
        <dbReference type="Proteomes" id="UP000046393"/>
    </source>
</evidence>
<dbReference type="FunFam" id="3.40.50.11660:FF:000004">
    <property type="entry name" value="Glycoprotein 3-alpha-L-fucosyltransferase A"/>
    <property type="match status" value="1"/>
</dbReference>
<dbReference type="STRING" id="451379.A0A0N5ATZ6"/>
<accession>A0A0N5ATZ6</accession>
<protein>
    <recommendedName>
        <fullName evidence="12">Fucosyltransferase</fullName>
        <ecNumber evidence="12">2.4.1.-</ecNumber>
    </recommendedName>
</protein>
<evidence type="ECO:0000256" key="8">
    <source>
        <dbReference type="ARBA" id="ARBA00022989"/>
    </source>
</evidence>
<proteinExistence type="inferred from homology"/>
<evidence type="ECO:0000259" key="14">
    <source>
        <dbReference type="Pfam" id="PF17039"/>
    </source>
</evidence>
<dbReference type="WBParaSite" id="SMUV_0000831701-mRNA-1">
    <property type="protein sequence ID" value="SMUV_0000831701-mRNA-1"/>
    <property type="gene ID" value="SMUV_0000831701"/>
</dbReference>
<evidence type="ECO:0000256" key="5">
    <source>
        <dbReference type="ARBA" id="ARBA00022679"/>
    </source>
</evidence>
<reference evidence="16" key="1">
    <citation type="submission" date="2017-02" db="UniProtKB">
        <authorList>
            <consortium name="WormBaseParasite"/>
        </authorList>
    </citation>
    <scope>IDENTIFICATION</scope>
</reference>
<dbReference type="PANTHER" id="PTHR48438">
    <property type="entry name" value="ALPHA-(1,3)-FUCOSYLTRANSFERASE C-RELATED"/>
    <property type="match status" value="1"/>
</dbReference>
<dbReference type="InterPro" id="IPR001503">
    <property type="entry name" value="Glyco_trans_10"/>
</dbReference>
<sequence length="372" mass="43344">MFNSKLRALRYSLCRWKYYLALWVIALYCLCIFADGMSYSAFKVGFIYAIILSWNAGHSESNLGGCLDWNCNFSGNKKDLPKADAIITMFMDKKLSAYRRPDQYIIFFNQESPVYGSITIDSKLFFNSTLNFRRDSITSSPYGYTVKLAPQSKPKQPVVDEKLIQKKSKAIAWFVSHCSTSSLRELYINELQKFIEVDVYGSCGNLKCARGGECEEVLDTDYHFYVAFENSICKDYITEKLWNQGYQRTIVPLVLKREYVEPFAPPYSFIAVDDFNTVQELAQYLNYLIGNKTAYMEYFEWRKEYKVIFLNGAEHDFLERPWGFCQICRLLWQNPLQKHVIKDFNEYWSKSCETSGSLVQQLIKQSAINETS</sequence>
<dbReference type="Proteomes" id="UP000046393">
    <property type="component" value="Unplaced"/>
</dbReference>
<evidence type="ECO:0000256" key="6">
    <source>
        <dbReference type="ARBA" id="ARBA00022692"/>
    </source>
</evidence>
<dbReference type="AlphaFoldDB" id="A0A0N5ATZ6"/>
<keyword evidence="4 12" id="KW-0328">Glycosyltransferase</keyword>
<comment type="similarity">
    <text evidence="3 12">Belongs to the glycosyltransferase 10 family.</text>
</comment>
<dbReference type="GO" id="GO:0008417">
    <property type="term" value="F:fucosyltransferase activity"/>
    <property type="evidence" value="ECO:0007669"/>
    <property type="project" value="InterPro"/>
</dbReference>
<dbReference type="Pfam" id="PF00852">
    <property type="entry name" value="Glyco_transf_10"/>
    <property type="match status" value="1"/>
</dbReference>
<dbReference type="Pfam" id="PF17039">
    <property type="entry name" value="Glyco_tran_10_N"/>
    <property type="match status" value="1"/>
</dbReference>
<comment type="subcellular location">
    <subcellularLocation>
        <location evidence="1 12">Golgi apparatus</location>
        <location evidence="1 12">Golgi stack membrane</location>
        <topology evidence="1 12">Single-pass type II membrane protein</topology>
    </subcellularLocation>
</comment>
<evidence type="ECO:0000256" key="12">
    <source>
        <dbReference type="RuleBase" id="RU003832"/>
    </source>
</evidence>
<keyword evidence="6 12" id="KW-0812">Transmembrane</keyword>
<dbReference type="SUPFAM" id="SSF53756">
    <property type="entry name" value="UDP-Glycosyltransferase/glycogen phosphorylase"/>
    <property type="match status" value="1"/>
</dbReference>
<evidence type="ECO:0000256" key="10">
    <source>
        <dbReference type="ARBA" id="ARBA00023136"/>
    </source>
</evidence>
<dbReference type="InterPro" id="IPR038577">
    <property type="entry name" value="GT10-like_C_sf"/>
</dbReference>